<gene>
    <name evidence="1" type="ORF">OFUS_LOCUS690</name>
</gene>
<sequence>ADVVGGDIKNTMLKVGKKNKDLFIFHHHNDNTITIESLTYRGYRISHHQNKNPFLSNKIKAPFRNRFERIEDKDELCHAYVLNDEGEKYALGLPRNAGDDIVFIDVYDTGTSDALYCFNEIEVRALEFCPEDMFPCEMNEGNHVCNRVKIITPDNPSLNEKEFRRTSTMSHNRPVFEETGQSTTPYILK</sequence>
<feature type="non-terminal residue" evidence="1">
    <location>
        <position position="189"/>
    </location>
</feature>
<evidence type="ECO:0000313" key="2">
    <source>
        <dbReference type="Proteomes" id="UP000749559"/>
    </source>
</evidence>
<dbReference type="Proteomes" id="UP000749559">
    <property type="component" value="Unassembled WGS sequence"/>
</dbReference>
<comment type="caution">
    <text evidence="1">The sequence shown here is derived from an EMBL/GenBank/DDBJ whole genome shotgun (WGS) entry which is preliminary data.</text>
</comment>
<organism evidence="1 2">
    <name type="scientific">Owenia fusiformis</name>
    <name type="common">Polychaete worm</name>
    <dbReference type="NCBI Taxonomy" id="6347"/>
    <lineage>
        <taxon>Eukaryota</taxon>
        <taxon>Metazoa</taxon>
        <taxon>Spiralia</taxon>
        <taxon>Lophotrochozoa</taxon>
        <taxon>Annelida</taxon>
        <taxon>Polychaeta</taxon>
        <taxon>Sedentaria</taxon>
        <taxon>Canalipalpata</taxon>
        <taxon>Sabellida</taxon>
        <taxon>Oweniida</taxon>
        <taxon>Oweniidae</taxon>
        <taxon>Owenia</taxon>
    </lineage>
</organism>
<feature type="non-terminal residue" evidence="1">
    <location>
        <position position="1"/>
    </location>
</feature>
<evidence type="ECO:0000313" key="1">
    <source>
        <dbReference type="EMBL" id="CAH1773041.1"/>
    </source>
</evidence>
<keyword evidence="2" id="KW-1185">Reference proteome</keyword>
<reference evidence="1" key="1">
    <citation type="submission" date="2022-03" db="EMBL/GenBank/DDBJ databases">
        <authorList>
            <person name="Martin C."/>
        </authorList>
    </citation>
    <scope>NUCLEOTIDE SEQUENCE</scope>
</reference>
<dbReference type="EMBL" id="CAIIXF020000001">
    <property type="protein sequence ID" value="CAH1773041.1"/>
    <property type="molecule type" value="Genomic_DNA"/>
</dbReference>
<name>A0A8J1U9E4_OWEFU</name>
<dbReference type="AlphaFoldDB" id="A0A8J1U9E4"/>
<proteinExistence type="predicted"/>
<protein>
    <submittedName>
        <fullName evidence="1">Uncharacterized protein</fullName>
    </submittedName>
</protein>
<accession>A0A8J1U9E4</accession>